<gene>
    <name evidence="8 10" type="primary">coaE</name>
    <name evidence="10" type="ORF">EXIGUO9Y_270247</name>
</gene>
<protein>
    <recommendedName>
        <fullName evidence="8 9">Dephospho-CoA kinase</fullName>
        <ecNumber evidence="8 9">2.7.1.24</ecNumber>
    </recommendedName>
    <alternativeName>
        <fullName evidence="8">Dephosphocoenzyme A kinase</fullName>
    </alternativeName>
</protein>
<evidence type="ECO:0000256" key="4">
    <source>
        <dbReference type="ARBA" id="ARBA00022741"/>
    </source>
</evidence>
<dbReference type="GO" id="GO:0004140">
    <property type="term" value="F:dephospho-CoA kinase activity"/>
    <property type="evidence" value="ECO:0007669"/>
    <property type="project" value="UniProtKB-UniRule"/>
</dbReference>
<dbReference type="Gene3D" id="3.40.50.300">
    <property type="entry name" value="P-loop containing nucleotide triphosphate hydrolases"/>
    <property type="match status" value="1"/>
</dbReference>
<keyword evidence="4 8" id="KW-0547">Nucleotide-binding</keyword>
<evidence type="ECO:0000256" key="9">
    <source>
        <dbReference type="NCBIfam" id="TIGR00152"/>
    </source>
</evidence>
<name>A0A653IC80_9BACL</name>
<dbReference type="GO" id="GO:0015937">
    <property type="term" value="P:coenzyme A biosynthetic process"/>
    <property type="evidence" value="ECO:0007669"/>
    <property type="project" value="UniProtKB-UniRule"/>
</dbReference>
<comment type="function">
    <text evidence="8">Catalyzes the phosphorylation of the 3'-hydroxyl group of dephosphocoenzyme A to form coenzyme A.</text>
</comment>
<dbReference type="NCBIfam" id="TIGR00152">
    <property type="entry name" value="dephospho-CoA kinase"/>
    <property type="match status" value="1"/>
</dbReference>
<dbReference type="RefSeq" id="WP_029331135.1">
    <property type="nucleotide sequence ID" value="NZ_LR732312.1"/>
</dbReference>
<dbReference type="InterPro" id="IPR027417">
    <property type="entry name" value="P-loop_NTPase"/>
</dbReference>
<dbReference type="PANTHER" id="PTHR10695:SF46">
    <property type="entry name" value="BIFUNCTIONAL COENZYME A SYNTHASE-RELATED"/>
    <property type="match status" value="1"/>
</dbReference>
<comment type="catalytic activity">
    <reaction evidence="8">
        <text>3'-dephospho-CoA + ATP = ADP + CoA + H(+)</text>
        <dbReference type="Rhea" id="RHEA:18245"/>
        <dbReference type="ChEBI" id="CHEBI:15378"/>
        <dbReference type="ChEBI" id="CHEBI:30616"/>
        <dbReference type="ChEBI" id="CHEBI:57287"/>
        <dbReference type="ChEBI" id="CHEBI:57328"/>
        <dbReference type="ChEBI" id="CHEBI:456216"/>
        <dbReference type="EC" id="2.7.1.24"/>
    </reaction>
</comment>
<reference evidence="10 11" key="1">
    <citation type="submission" date="2019-10" db="EMBL/GenBank/DDBJ databases">
        <authorList>
            <person name="Karimi E."/>
        </authorList>
    </citation>
    <scope>NUCLEOTIDE SEQUENCE [LARGE SCALE GENOMIC DNA]</scope>
    <source>
        <strain evidence="10">Exiguobacterium sp. 9Y</strain>
    </source>
</reference>
<comment type="subcellular location">
    <subcellularLocation>
        <location evidence="8">Cytoplasm</location>
    </subcellularLocation>
</comment>
<dbReference type="GO" id="GO:0005524">
    <property type="term" value="F:ATP binding"/>
    <property type="evidence" value="ECO:0007669"/>
    <property type="project" value="UniProtKB-UniRule"/>
</dbReference>
<keyword evidence="6 8" id="KW-0067">ATP-binding</keyword>
<keyword evidence="11" id="KW-1185">Reference proteome</keyword>
<dbReference type="Proteomes" id="UP000439752">
    <property type="component" value="Unassembled WGS sequence"/>
</dbReference>
<dbReference type="Pfam" id="PF01121">
    <property type="entry name" value="CoaE"/>
    <property type="match status" value="1"/>
</dbReference>
<dbReference type="PROSITE" id="PS51219">
    <property type="entry name" value="DPCK"/>
    <property type="match status" value="1"/>
</dbReference>
<dbReference type="UniPathway" id="UPA00241">
    <property type="reaction ID" value="UER00356"/>
</dbReference>
<evidence type="ECO:0000313" key="10">
    <source>
        <dbReference type="EMBL" id="VWX36325.1"/>
    </source>
</evidence>
<dbReference type="PANTHER" id="PTHR10695">
    <property type="entry name" value="DEPHOSPHO-COA KINASE-RELATED"/>
    <property type="match status" value="1"/>
</dbReference>
<evidence type="ECO:0000256" key="8">
    <source>
        <dbReference type="HAMAP-Rule" id="MF_00376"/>
    </source>
</evidence>
<comment type="similarity">
    <text evidence="1 8">Belongs to the CoaE family.</text>
</comment>
<dbReference type="FunFam" id="3.40.50.300:FF:000991">
    <property type="entry name" value="Dephospho-CoA kinase"/>
    <property type="match status" value="1"/>
</dbReference>
<dbReference type="EMBL" id="CABWKQ010000020">
    <property type="protein sequence ID" value="VWX36325.1"/>
    <property type="molecule type" value="Genomic_DNA"/>
</dbReference>
<evidence type="ECO:0000256" key="6">
    <source>
        <dbReference type="ARBA" id="ARBA00022840"/>
    </source>
</evidence>
<evidence type="ECO:0000256" key="2">
    <source>
        <dbReference type="ARBA" id="ARBA00022490"/>
    </source>
</evidence>
<keyword evidence="7 8" id="KW-0173">Coenzyme A biosynthesis</keyword>
<comment type="pathway">
    <text evidence="8">Cofactor biosynthesis; coenzyme A biosynthesis; CoA from (R)-pantothenate: step 5/5.</text>
</comment>
<evidence type="ECO:0000256" key="1">
    <source>
        <dbReference type="ARBA" id="ARBA00009018"/>
    </source>
</evidence>
<dbReference type="GO" id="GO:0005737">
    <property type="term" value="C:cytoplasm"/>
    <property type="evidence" value="ECO:0007669"/>
    <property type="project" value="UniProtKB-SubCell"/>
</dbReference>
<organism evidence="10 11">
    <name type="scientific">Exiguobacterium oxidotolerans</name>
    <dbReference type="NCBI Taxonomy" id="223958"/>
    <lineage>
        <taxon>Bacteria</taxon>
        <taxon>Bacillati</taxon>
        <taxon>Bacillota</taxon>
        <taxon>Bacilli</taxon>
        <taxon>Bacillales</taxon>
        <taxon>Bacillales Family XII. Incertae Sedis</taxon>
        <taxon>Exiguobacterium</taxon>
    </lineage>
</organism>
<dbReference type="EC" id="2.7.1.24" evidence="8 9"/>
<dbReference type="InterPro" id="IPR001977">
    <property type="entry name" value="Depp_CoAkinase"/>
</dbReference>
<evidence type="ECO:0000256" key="7">
    <source>
        <dbReference type="ARBA" id="ARBA00022993"/>
    </source>
</evidence>
<dbReference type="CDD" id="cd02022">
    <property type="entry name" value="DPCK"/>
    <property type="match status" value="1"/>
</dbReference>
<feature type="binding site" evidence="8">
    <location>
        <begin position="10"/>
        <end position="15"/>
    </location>
    <ligand>
        <name>ATP</name>
        <dbReference type="ChEBI" id="CHEBI:30616"/>
    </ligand>
</feature>
<evidence type="ECO:0000256" key="5">
    <source>
        <dbReference type="ARBA" id="ARBA00022777"/>
    </source>
</evidence>
<keyword evidence="5 8" id="KW-0418">Kinase</keyword>
<dbReference type="SUPFAM" id="SSF52540">
    <property type="entry name" value="P-loop containing nucleoside triphosphate hydrolases"/>
    <property type="match status" value="1"/>
</dbReference>
<proteinExistence type="inferred from homology"/>
<accession>A0A653IC80</accession>
<sequence>MRIGLTGGIATGKSTVATYLQTNGIPVIDADLIAREVMEPDGIAYQDVKAAFPEAFEDGILIRAKLGEIIFRDSEKRNLLNELMHPKIRQQMLARADELEQQEESLVVFDIPLLLEGDWKQLVDQVVVVYCNASLQLERLMERNQMSRDEAASRVQSQLDIEQKRLLADYVLINEGTVEALYQQIDQWLKTLPMAH</sequence>
<keyword evidence="2 8" id="KW-0963">Cytoplasm</keyword>
<keyword evidence="3 8" id="KW-0808">Transferase</keyword>
<dbReference type="AlphaFoldDB" id="A0A653IC80"/>
<evidence type="ECO:0000313" key="11">
    <source>
        <dbReference type="Proteomes" id="UP000439752"/>
    </source>
</evidence>
<dbReference type="HAMAP" id="MF_00376">
    <property type="entry name" value="Dephospho_CoA_kinase"/>
    <property type="match status" value="1"/>
</dbReference>
<evidence type="ECO:0000256" key="3">
    <source>
        <dbReference type="ARBA" id="ARBA00022679"/>
    </source>
</evidence>